<dbReference type="GO" id="GO:0003724">
    <property type="term" value="F:RNA helicase activity"/>
    <property type="evidence" value="ECO:0007669"/>
    <property type="project" value="UniProtKB-EC"/>
</dbReference>
<keyword evidence="3" id="KW-0378">Hydrolase</keyword>
<keyword evidence="7" id="KW-0175">Coiled coil</keyword>
<feature type="region of interest" description="Disordered" evidence="8">
    <location>
        <begin position="525"/>
        <end position="564"/>
    </location>
</feature>
<dbReference type="Pfam" id="PF23469">
    <property type="entry name" value="KH_12"/>
    <property type="match status" value="1"/>
</dbReference>
<dbReference type="InterPro" id="IPR027417">
    <property type="entry name" value="P-loop_NTPase"/>
</dbReference>
<dbReference type="Gene3D" id="3.40.50.300">
    <property type="entry name" value="P-loop containing nucleotide triphosphate hydrolases"/>
    <property type="match status" value="2"/>
</dbReference>
<dbReference type="Pfam" id="PF00270">
    <property type="entry name" value="DEAD"/>
    <property type="match status" value="1"/>
</dbReference>
<dbReference type="InterPro" id="IPR011545">
    <property type="entry name" value="DEAD/DEAH_box_helicase_dom"/>
</dbReference>
<feature type="compositionally biased region" description="Basic and acidic residues" evidence="8">
    <location>
        <begin position="367"/>
        <end position="383"/>
    </location>
</feature>
<feature type="compositionally biased region" description="Acidic residues" evidence="8">
    <location>
        <begin position="404"/>
        <end position="421"/>
    </location>
</feature>
<dbReference type="VEuPathDB" id="PlasmoDB:AK88_01544"/>
<dbReference type="RefSeq" id="XP_012334602.1">
    <property type="nucleotide sequence ID" value="XM_012479179.1"/>
</dbReference>
<evidence type="ECO:0000256" key="2">
    <source>
        <dbReference type="ARBA" id="ARBA00022741"/>
    </source>
</evidence>
<evidence type="ECO:0000313" key="12">
    <source>
        <dbReference type="Proteomes" id="UP000054561"/>
    </source>
</evidence>
<feature type="region of interest" description="Disordered" evidence="8">
    <location>
        <begin position="1065"/>
        <end position="1148"/>
    </location>
</feature>
<feature type="coiled-coil region" evidence="7">
    <location>
        <begin position="1176"/>
        <end position="1214"/>
    </location>
</feature>
<feature type="compositionally biased region" description="Basic residues" evidence="8">
    <location>
        <begin position="210"/>
        <end position="222"/>
    </location>
</feature>
<dbReference type="PROSITE" id="PS51192">
    <property type="entry name" value="HELICASE_ATP_BIND_1"/>
    <property type="match status" value="1"/>
</dbReference>
<feature type="region of interest" description="Disordered" evidence="8">
    <location>
        <begin position="367"/>
        <end position="423"/>
    </location>
</feature>
<dbReference type="GO" id="GO:0003676">
    <property type="term" value="F:nucleic acid binding"/>
    <property type="evidence" value="ECO:0007669"/>
    <property type="project" value="InterPro"/>
</dbReference>
<evidence type="ECO:0000259" key="9">
    <source>
        <dbReference type="PROSITE" id="PS51192"/>
    </source>
</evidence>
<feature type="region of interest" description="Disordered" evidence="8">
    <location>
        <begin position="1"/>
        <end position="295"/>
    </location>
</feature>
<feature type="compositionally biased region" description="Basic and acidic residues" evidence="8">
    <location>
        <begin position="236"/>
        <end position="264"/>
    </location>
</feature>
<dbReference type="PROSITE" id="PS51194">
    <property type="entry name" value="HELICASE_CTER"/>
    <property type="match status" value="1"/>
</dbReference>
<dbReference type="EMBL" id="KQ001657">
    <property type="protein sequence ID" value="KJP88854.1"/>
    <property type="molecule type" value="Genomic_DNA"/>
</dbReference>
<evidence type="ECO:0000256" key="4">
    <source>
        <dbReference type="ARBA" id="ARBA00022806"/>
    </source>
</evidence>
<dbReference type="OrthoDB" id="196131at2759"/>
<dbReference type="Pfam" id="PF00271">
    <property type="entry name" value="Helicase_C"/>
    <property type="match status" value="1"/>
</dbReference>
<dbReference type="InterPro" id="IPR001650">
    <property type="entry name" value="Helicase_C-like"/>
</dbReference>
<evidence type="ECO:0000313" key="11">
    <source>
        <dbReference type="EMBL" id="KJP88854.1"/>
    </source>
</evidence>
<keyword evidence="12" id="KW-1185">Reference proteome</keyword>
<dbReference type="InterPro" id="IPR000629">
    <property type="entry name" value="RNA-helicase_DEAD-box_CS"/>
</dbReference>
<feature type="compositionally biased region" description="Basic and acidic residues" evidence="8">
    <location>
        <begin position="30"/>
        <end position="50"/>
    </location>
</feature>
<feature type="compositionally biased region" description="Low complexity" evidence="8">
    <location>
        <begin position="1089"/>
        <end position="1106"/>
    </location>
</feature>
<feature type="compositionally biased region" description="Low complexity" evidence="8">
    <location>
        <begin position="266"/>
        <end position="286"/>
    </location>
</feature>
<dbReference type="CDD" id="cd18787">
    <property type="entry name" value="SF2_C_DEAD"/>
    <property type="match status" value="1"/>
</dbReference>
<feature type="region of interest" description="Disordered" evidence="8">
    <location>
        <begin position="462"/>
        <end position="506"/>
    </location>
</feature>
<name>A0A0D9QP72_PLAFR</name>
<dbReference type="GeneID" id="24266858"/>
<evidence type="ECO:0000256" key="8">
    <source>
        <dbReference type="SAM" id="MobiDB-lite"/>
    </source>
</evidence>
<keyword evidence="4" id="KW-0347">Helicase</keyword>
<feature type="compositionally biased region" description="Polar residues" evidence="8">
    <location>
        <begin position="546"/>
        <end position="555"/>
    </location>
</feature>
<dbReference type="FunFam" id="3.40.50.300:FF:000079">
    <property type="entry name" value="probable ATP-dependent RNA helicase DDX17"/>
    <property type="match status" value="1"/>
</dbReference>
<dbReference type="PROSITE" id="PS00039">
    <property type="entry name" value="DEAD_ATP_HELICASE"/>
    <property type="match status" value="1"/>
</dbReference>
<feature type="compositionally biased region" description="Basic and acidic residues" evidence="8">
    <location>
        <begin position="142"/>
        <end position="166"/>
    </location>
</feature>
<feature type="compositionally biased region" description="Basic residues" evidence="8">
    <location>
        <begin position="104"/>
        <end position="114"/>
    </location>
</feature>
<feature type="compositionally biased region" description="Basic and acidic residues" evidence="8">
    <location>
        <begin position="462"/>
        <end position="493"/>
    </location>
</feature>
<gene>
    <name evidence="11" type="ORF">AK88_01544</name>
</gene>
<protein>
    <recommendedName>
        <fullName evidence="1">RNA helicase</fullName>
        <ecNumber evidence="1">3.6.4.13</ecNumber>
    </recommendedName>
</protein>
<evidence type="ECO:0000256" key="6">
    <source>
        <dbReference type="ARBA" id="ARBA00038511"/>
    </source>
</evidence>
<feature type="domain" description="Helicase C-terminal" evidence="10">
    <location>
        <begin position="853"/>
        <end position="1020"/>
    </location>
</feature>
<dbReference type="EC" id="3.6.4.13" evidence="1"/>
<dbReference type="Proteomes" id="UP000054561">
    <property type="component" value="Unassembled WGS sequence"/>
</dbReference>
<feature type="compositionally biased region" description="Acidic residues" evidence="8">
    <location>
        <begin position="51"/>
        <end position="60"/>
    </location>
</feature>
<feature type="compositionally biased region" description="Basic residues" evidence="8">
    <location>
        <begin position="131"/>
        <end position="140"/>
    </location>
</feature>
<evidence type="ECO:0000256" key="1">
    <source>
        <dbReference type="ARBA" id="ARBA00012552"/>
    </source>
</evidence>
<feature type="compositionally biased region" description="Basic and acidic residues" evidence="8">
    <location>
        <begin position="61"/>
        <end position="103"/>
    </location>
</feature>
<evidence type="ECO:0000256" key="5">
    <source>
        <dbReference type="ARBA" id="ARBA00022840"/>
    </source>
</evidence>
<dbReference type="SMART" id="SM00490">
    <property type="entry name" value="HELICc"/>
    <property type="match status" value="1"/>
</dbReference>
<dbReference type="InterPro" id="IPR014001">
    <property type="entry name" value="Helicase_ATP-bd"/>
</dbReference>
<reference evidence="11 12" key="1">
    <citation type="submission" date="2014-03" db="EMBL/GenBank/DDBJ databases">
        <title>The Genome Sequence of Plasmodium fragile nilgiri.</title>
        <authorList>
            <consortium name="The Broad Institute Genomics Platform"/>
            <consortium name="The Broad Institute Genome Sequencing Center for Infectious Disease"/>
            <person name="Neafsey D."/>
            <person name="Duraisingh M."/>
            <person name="Young S.K."/>
            <person name="Zeng Q."/>
            <person name="Gargeya S."/>
            <person name="Abouelleil A."/>
            <person name="Alvarado L."/>
            <person name="Chapman S.B."/>
            <person name="Gainer-Dewar J."/>
            <person name="Goldberg J."/>
            <person name="Griggs A."/>
            <person name="Gujja S."/>
            <person name="Hansen M."/>
            <person name="Howarth C."/>
            <person name="Imamovic A."/>
            <person name="Larimer J."/>
            <person name="Pearson M."/>
            <person name="Poon T.W."/>
            <person name="Priest M."/>
            <person name="Roberts A."/>
            <person name="Saif S."/>
            <person name="Shea T."/>
            <person name="Sykes S."/>
            <person name="Wortman J."/>
            <person name="Nusbaum C."/>
            <person name="Birren B."/>
        </authorList>
    </citation>
    <scope>NUCLEOTIDE SEQUENCE [LARGE SCALE GENOMIC DNA]</scope>
    <source>
        <strain evidence="12">nilgiri</strain>
    </source>
</reference>
<evidence type="ECO:0000256" key="3">
    <source>
        <dbReference type="ARBA" id="ARBA00022801"/>
    </source>
</evidence>
<feature type="compositionally biased region" description="Basic and acidic residues" evidence="8">
    <location>
        <begin position="1"/>
        <end position="13"/>
    </location>
</feature>
<proteinExistence type="inferred from homology"/>
<comment type="similarity">
    <text evidence="6">Belongs to the DEAD box helicase family. DDX46/PRP5 subfamily.</text>
</comment>
<evidence type="ECO:0000256" key="7">
    <source>
        <dbReference type="SAM" id="Coils"/>
    </source>
</evidence>
<dbReference type="GO" id="GO:0005524">
    <property type="term" value="F:ATP binding"/>
    <property type="evidence" value="ECO:0007669"/>
    <property type="project" value="UniProtKB-KW"/>
</dbReference>
<feature type="compositionally biased region" description="Basic and acidic residues" evidence="8">
    <location>
        <begin position="175"/>
        <end position="209"/>
    </location>
</feature>
<dbReference type="OMA" id="CYLYYQY"/>
<dbReference type="GO" id="GO:0016787">
    <property type="term" value="F:hydrolase activity"/>
    <property type="evidence" value="ECO:0007669"/>
    <property type="project" value="UniProtKB-KW"/>
</dbReference>
<keyword evidence="5" id="KW-0067">ATP-binding</keyword>
<feature type="domain" description="Helicase ATP-binding" evidence="9">
    <location>
        <begin position="664"/>
        <end position="842"/>
    </location>
</feature>
<dbReference type="InterPro" id="IPR056149">
    <property type="entry name" value="PRP5/DDX46/KHDC4_KH"/>
</dbReference>
<dbReference type="SUPFAM" id="SSF52540">
    <property type="entry name" value="P-loop containing nucleoside triphosphate hydrolases"/>
    <property type="match status" value="1"/>
</dbReference>
<dbReference type="SMART" id="SM00487">
    <property type="entry name" value="DEXDc"/>
    <property type="match status" value="1"/>
</dbReference>
<accession>A0A0D9QP72</accession>
<keyword evidence="2" id="KW-0547">Nucleotide-binding</keyword>
<dbReference type="PANTHER" id="PTHR47958">
    <property type="entry name" value="ATP-DEPENDENT RNA HELICASE DBP3"/>
    <property type="match status" value="1"/>
</dbReference>
<feature type="compositionally biased region" description="Low complexity" evidence="8">
    <location>
        <begin position="1118"/>
        <end position="1132"/>
    </location>
</feature>
<organism evidence="11 12">
    <name type="scientific">Plasmodium fragile</name>
    <dbReference type="NCBI Taxonomy" id="5857"/>
    <lineage>
        <taxon>Eukaryota</taxon>
        <taxon>Sar</taxon>
        <taxon>Alveolata</taxon>
        <taxon>Apicomplexa</taxon>
        <taxon>Aconoidasida</taxon>
        <taxon>Haemosporida</taxon>
        <taxon>Plasmodiidae</taxon>
        <taxon>Plasmodium</taxon>
        <taxon>Plasmodium (Plasmodium)</taxon>
    </lineage>
</organism>
<evidence type="ECO:0000259" key="10">
    <source>
        <dbReference type="PROSITE" id="PS51194"/>
    </source>
</evidence>
<feature type="compositionally biased region" description="Pro residues" evidence="8">
    <location>
        <begin position="1133"/>
        <end position="1145"/>
    </location>
</feature>
<sequence>MSDHYERYRKDRNNSIASSTKRKRRVSPYDNHERKKEHHEDGTYKRAKPMEDDDEEEEEASYGRDMKFYRERLREQSDDRTRRDRERDKYYQRGYERVRDRERDRHKKHKRKEHLYHSSEEEDEYADGRNGRGRHHRGSSGRHPEDAEARRMHRERDKHEAKESRRDSRRSRKRSTSDDRTDEGSSDRRNEREDLRHHHASERSSYSEKHPKKKKKKKKKKKSDSSSDEGSSSTGKEMHKGRESDKRETGRSERGGGERPKGGDKNGPAVVTTSTPAAAGADGTGANRYREDESKLSRLERLKRFAQRIMNMGSEEAIPQVNPEAIPEVNPKASAKATKFTLNKPISTAGKKFDLDAFGAAKPYEDDVKVAQEEEEEGKKDSATRPTLGRGGLLSSSPRRGDSGEELTEELPVGDDNEDPLEVFMRNLEQNCEEVDGAAVGHNQAITLEEIYTYDENRHRFEGAKQAKGEEENAHGEAVHAGEDNKEMQKTDEQLPPQSADMEDDQNGEEYHRLFMEALRKKVEEEAKEEAEVEGKGRGASPSRDAGSNSESSDPIENFSDDSEYNVETNALKKTNKKLLQVNRDQVEYLPIKKNIYVQVSEITNMKDSDVDLFRKNNGNIIVRGKNCPRPVQYFYQCGLPSRILPILEKKNFKKMFGIQMQTIPALMCGRDVIAIAETGSGKTLCYLFPLIRHVLHQPPLRNNDGPIAIVLTPTRELSKQVKSEAKPYCQAVNLRILAVYGGSNIGTQLNTLKRGVEILVGTPGRIIDILTISNCKVTNLNRVSFVVLDEADRLLDLGFESQIHNILNNCRKDKQTAMISATFPTYIQNLAKRLLYKPIEIIVGEKGKTNNNIYQFVEVVEARKKIYRLLKLLGDWTTYGLILIFVNKQLEADVLYLELFKYEYKTLVLHGGQDQADREFTLQTFKEGKNKILIATSVMARGIDIKDIIVVINYECPDHIEDYIHRVGRTGRSNKIGYAYTFVTPDEHAKAYDIYNLIKNNIYYMNKTIDIPRELEELVREYTQSSNYAEVKKKGYKGKGFKFTPNEKSRLQMDKANAKRELGLVRDKEGAADNPPGAEASDGEVEGALEGASGRAAGRAGEGSSILGGNAPAVGSTQPGAQQRQTQQRQAQPPPPPPPPPGEPNPQCEIKRIELEIQRIKMNDTMDLSLKAKQINELMKTYNFVQQQQNTLKKNAEAAQEAEIEKMAEQEATKATQHIKNETERQQLFNKIKQDVKKKLMDGKLQSNSKAENIHRNMLLNSMRTRNMKKYSPFIPHTYVMEDNSIMQEFYINDYPQHVRLKICNREVLSRISDMSGARCQIKGQYSNPNQPNKTTFLLDAKPLHIEITASNYNQVQIAHNEFTSIINQVLQNSNMKGHRKG</sequence>